<dbReference type="NCBIfam" id="TIGR01214">
    <property type="entry name" value="rmlD"/>
    <property type="match status" value="1"/>
</dbReference>
<keyword evidence="2" id="KW-0521">NADP</keyword>
<proteinExistence type="inferred from homology"/>
<keyword evidence="5" id="KW-1185">Reference proteome</keyword>
<evidence type="ECO:0000256" key="2">
    <source>
        <dbReference type="RuleBase" id="RU364082"/>
    </source>
</evidence>
<comment type="pathway">
    <text evidence="2">Carbohydrate biosynthesis; dTDP-L-rhamnose biosynthesis.</text>
</comment>
<comment type="similarity">
    <text evidence="1 2">Belongs to the dTDP-4-dehydrorhamnose reductase family.</text>
</comment>
<feature type="domain" description="RmlD-like substrate binding" evidence="3">
    <location>
        <begin position="1"/>
        <end position="277"/>
    </location>
</feature>
<accession>A0A1W2EUZ7</accession>
<dbReference type="PANTHER" id="PTHR10491:SF4">
    <property type="entry name" value="METHIONINE ADENOSYLTRANSFERASE 2 SUBUNIT BETA"/>
    <property type="match status" value="1"/>
</dbReference>
<dbReference type="InterPro" id="IPR036291">
    <property type="entry name" value="NAD(P)-bd_dom_sf"/>
</dbReference>
<name>A0A1W2EUZ7_9FIRM</name>
<dbReference type="Pfam" id="PF04321">
    <property type="entry name" value="RmlD_sub_bind"/>
    <property type="match status" value="1"/>
</dbReference>
<dbReference type="OrthoDB" id="9803892at2"/>
<dbReference type="EC" id="1.1.1.133" evidence="2"/>
<dbReference type="Proteomes" id="UP000192738">
    <property type="component" value="Unassembled WGS sequence"/>
</dbReference>
<dbReference type="Gene3D" id="3.40.50.720">
    <property type="entry name" value="NAD(P)-binding Rossmann-like Domain"/>
    <property type="match status" value="1"/>
</dbReference>
<keyword evidence="2" id="KW-0560">Oxidoreductase</keyword>
<evidence type="ECO:0000313" key="5">
    <source>
        <dbReference type="Proteomes" id="UP000192738"/>
    </source>
</evidence>
<gene>
    <name evidence="4" type="ORF">SAMN04488500_1316</name>
</gene>
<dbReference type="SUPFAM" id="SSF51735">
    <property type="entry name" value="NAD(P)-binding Rossmann-fold domains"/>
    <property type="match status" value="1"/>
</dbReference>
<dbReference type="AlphaFoldDB" id="A0A1W2EUZ7"/>
<reference evidence="4 5" key="1">
    <citation type="submission" date="2017-04" db="EMBL/GenBank/DDBJ databases">
        <authorList>
            <person name="Afonso C.L."/>
            <person name="Miller P.J."/>
            <person name="Scott M.A."/>
            <person name="Spackman E."/>
            <person name="Goraichik I."/>
            <person name="Dimitrov K.M."/>
            <person name="Suarez D.L."/>
            <person name="Swayne D.E."/>
        </authorList>
    </citation>
    <scope>NUCLEOTIDE SEQUENCE [LARGE SCALE GENOMIC DNA]</scope>
    <source>
        <strain evidence="4 5">DSM 5090</strain>
    </source>
</reference>
<protein>
    <recommendedName>
        <fullName evidence="2">dTDP-4-dehydrorhamnose reductase</fullName>
        <ecNumber evidence="2">1.1.1.133</ecNumber>
    </recommendedName>
</protein>
<dbReference type="GO" id="GO:0019305">
    <property type="term" value="P:dTDP-rhamnose biosynthetic process"/>
    <property type="evidence" value="ECO:0007669"/>
    <property type="project" value="UniProtKB-UniPathway"/>
</dbReference>
<evidence type="ECO:0000313" key="4">
    <source>
        <dbReference type="EMBL" id="SMD13412.1"/>
    </source>
</evidence>
<dbReference type="EMBL" id="FWXI01000031">
    <property type="protein sequence ID" value="SMD13412.1"/>
    <property type="molecule type" value="Genomic_DNA"/>
</dbReference>
<evidence type="ECO:0000259" key="3">
    <source>
        <dbReference type="Pfam" id="PF04321"/>
    </source>
</evidence>
<dbReference type="InterPro" id="IPR005913">
    <property type="entry name" value="dTDP_dehydrorham_reduct"/>
</dbReference>
<dbReference type="GO" id="GO:0005829">
    <property type="term" value="C:cytosol"/>
    <property type="evidence" value="ECO:0007669"/>
    <property type="project" value="TreeGrafter"/>
</dbReference>
<dbReference type="UniPathway" id="UPA00124"/>
<dbReference type="GO" id="GO:0008831">
    <property type="term" value="F:dTDP-4-dehydrorhamnose reductase activity"/>
    <property type="evidence" value="ECO:0007669"/>
    <property type="project" value="UniProtKB-EC"/>
</dbReference>
<evidence type="ECO:0000256" key="1">
    <source>
        <dbReference type="ARBA" id="ARBA00010944"/>
    </source>
</evidence>
<dbReference type="CDD" id="cd05254">
    <property type="entry name" value="dTDP_HR_like_SDR_e"/>
    <property type="match status" value="1"/>
</dbReference>
<dbReference type="PROSITE" id="PS51257">
    <property type="entry name" value="PROKAR_LIPOPROTEIN"/>
    <property type="match status" value="1"/>
</dbReference>
<dbReference type="STRING" id="112901.SAMN04488500_1316"/>
<dbReference type="RefSeq" id="WP_084578243.1">
    <property type="nucleotide sequence ID" value="NZ_CP155572.1"/>
</dbReference>
<dbReference type="Gene3D" id="3.90.25.10">
    <property type="entry name" value="UDP-galactose 4-epimerase, domain 1"/>
    <property type="match status" value="1"/>
</dbReference>
<dbReference type="PANTHER" id="PTHR10491">
    <property type="entry name" value="DTDP-4-DEHYDRORHAMNOSE REDUCTASE"/>
    <property type="match status" value="1"/>
</dbReference>
<organism evidence="4 5">
    <name type="scientific">Sporomusa malonica</name>
    <dbReference type="NCBI Taxonomy" id="112901"/>
    <lineage>
        <taxon>Bacteria</taxon>
        <taxon>Bacillati</taxon>
        <taxon>Bacillota</taxon>
        <taxon>Negativicutes</taxon>
        <taxon>Selenomonadales</taxon>
        <taxon>Sporomusaceae</taxon>
        <taxon>Sporomusa</taxon>
    </lineage>
</organism>
<sequence length="279" mass="31343">MKIIVTGGYGQLGRAFVALADSFAGQMFFFSSCDLNVTIPYQVNRLFNQIRPDVVIHTGAYTAVDAAETAQDEAFRVNVAGTRNIAAACLNHDSKMVYLSSDYVFDGKQNLPYTEFDQPNPINVYGRSKLEGELIAARICPRLFIIRTSWLYGEGRNFVRTILKLAQERKELTVVNDQIGTPTYTADLAQGIMSIIETGEFGTYHMSNNGYCTWYDFAKEILRLAGLSTGVQPITTSEFAATALRPRYSVLRNYMLELSGGDYFRCWQDALADYINRDR</sequence>
<dbReference type="InterPro" id="IPR029903">
    <property type="entry name" value="RmlD-like-bd"/>
</dbReference>
<comment type="function">
    <text evidence="2">Catalyzes the reduction of dTDP-6-deoxy-L-lyxo-4-hexulose to yield dTDP-L-rhamnose.</text>
</comment>